<dbReference type="Proteomes" id="UP000625976">
    <property type="component" value="Unassembled WGS sequence"/>
</dbReference>
<dbReference type="AlphaFoldDB" id="A0A917GBJ0"/>
<protein>
    <recommendedName>
        <fullName evidence="3">DUF4932 domain-containing protein</fullName>
    </recommendedName>
</protein>
<sequence>MYKSLVYIPILLIITVFSCKDKNTLGTQNSPNHEQNKIIFKVDERTEFFRTIFNLAVQEDLPADIAPCKTEYLTQINSYFEPFKNHALLKYIYDHETMGIDFPTIGLMYDTLENFEMDTIYSKEFPIYGVSKQDMDSMRPLLIDFYTKTDFKSFYNNSKAYYEKAVENVQMQLDKEQLFNTITNFYQGEENGMELIVIVELTNNANNKAVSYYDKYNPKKRAVIVANICDDPNEPTAQNTILELDNNLKARIYHEASHLYTDKLLDKYIGELDQYQPICDDCNDVELKDKVDHLIVYPLQELISYREFGKHDGHDFYLNKCQDVRKDIYIKLSEYHPEDGIPFEETYEACINLIQLSASEK</sequence>
<organism evidence="1 2">
    <name type="scientific">Bizionia arctica</name>
    <dbReference type="NCBI Taxonomy" id="1495645"/>
    <lineage>
        <taxon>Bacteria</taxon>
        <taxon>Pseudomonadati</taxon>
        <taxon>Bacteroidota</taxon>
        <taxon>Flavobacteriia</taxon>
        <taxon>Flavobacteriales</taxon>
        <taxon>Flavobacteriaceae</taxon>
        <taxon>Bizionia</taxon>
    </lineage>
</organism>
<keyword evidence="2" id="KW-1185">Reference proteome</keyword>
<reference evidence="1" key="1">
    <citation type="journal article" date="2014" name="Int. J. Syst. Evol. Microbiol.">
        <title>Complete genome sequence of Corynebacterium casei LMG S-19264T (=DSM 44701T), isolated from a smear-ripened cheese.</title>
        <authorList>
            <consortium name="US DOE Joint Genome Institute (JGI-PGF)"/>
            <person name="Walter F."/>
            <person name="Albersmeier A."/>
            <person name="Kalinowski J."/>
            <person name="Ruckert C."/>
        </authorList>
    </citation>
    <scope>NUCLEOTIDE SEQUENCE</scope>
    <source>
        <strain evidence="1">CGMCC 1.12751</strain>
    </source>
</reference>
<dbReference type="RefSeq" id="WP_188461468.1">
    <property type="nucleotide sequence ID" value="NZ_BMFQ01000001.1"/>
</dbReference>
<accession>A0A917GBJ0</accession>
<dbReference type="InterPro" id="IPR032560">
    <property type="entry name" value="DUF4932"/>
</dbReference>
<dbReference type="EMBL" id="BMFQ01000001">
    <property type="protein sequence ID" value="GGG36010.1"/>
    <property type="molecule type" value="Genomic_DNA"/>
</dbReference>
<dbReference type="Pfam" id="PF16286">
    <property type="entry name" value="DUF4932"/>
    <property type="match status" value="1"/>
</dbReference>
<evidence type="ECO:0000313" key="2">
    <source>
        <dbReference type="Proteomes" id="UP000625976"/>
    </source>
</evidence>
<proteinExistence type="predicted"/>
<comment type="caution">
    <text evidence="1">The sequence shown here is derived from an EMBL/GenBank/DDBJ whole genome shotgun (WGS) entry which is preliminary data.</text>
</comment>
<evidence type="ECO:0000313" key="1">
    <source>
        <dbReference type="EMBL" id="GGG36010.1"/>
    </source>
</evidence>
<name>A0A917GBJ0_9FLAO</name>
<dbReference type="PROSITE" id="PS51257">
    <property type="entry name" value="PROKAR_LIPOPROTEIN"/>
    <property type="match status" value="1"/>
</dbReference>
<reference evidence="1" key="2">
    <citation type="submission" date="2020-09" db="EMBL/GenBank/DDBJ databases">
        <authorList>
            <person name="Sun Q."/>
            <person name="Zhou Y."/>
        </authorList>
    </citation>
    <scope>NUCLEOTIDE SEQUENCE</scope>
    <source>
        <strain evidence="1">CGMCC 1.12751</strain>
    </source>
</reference>
<gene>
    <name evidence="1" type="ORF">GCM10010976_04660</name>
</gene>
<evidence type="ECO:0008006" key="3">
    <source>
        <dbReference type="Google" id="ProtNLM"/>
    </source>
</evidence>